<dbReference type="EMBL" id="JACKVH010000015">
    <property type="protein sequence ID" value="MCV7379996.1"/>
    <property type="molecule type" value="Genomic_DNA"/>
</dbReference>
<organism evidence="2 5">
    <name type="scientific">Mycobacterium alsense</name>
    <dbReference type="NCBI Taxonomy" id="324058"/>
    <lineage>
        <taxon>Bacteria</taxon>
        <taxon>Bacillati</taxon>
        <taxon>Actinomycetota</taxon>
        <taxon>Actinomycetes</taxon>
        <taxon>Mycobacteriales</taxon>
        <taxon>Mycobacteriaceae</taxon>
        <taxon>Mycobacterium</taxon>
    </lineage>
</organism>
<dbReference type="Pfam" id="PF11139">
    <property type="entry name" value="SfLAP"/>
    <property type="match status" value="1"/>
</dbReference>
<dbReference type="InterPro" id="IPR021315">
    <property type="entry name" value="Gap/Sap"/>
</dbReference>
<dbReference type="RefSeq" id="WP_083140078.1">
    <property type="nucleotide sequence ID" value="NZ_JACKVH010000015.1"/>
</dbReference>
<keyword evidence="1" id="KW-0812">Transmembrane</keyword>
<accession>A0AA41XPA7</accession>
<protein>
    <submittedName>
        <fullName evidence="2">GAP family protein</fullName>
    </submittedName>
</protein>
<gene>
    <name evidence="3" type="ORF">BST11_21805</name>
    <name evidence="2" type="ORF">H7K38_15215</name>
</gene>
<sequence>MWGTVLALALVAGVDPGRIGVTLLVFSRRRPVLHLAALWLGGLAVGVALGVGALFGLHDVALRAMHRVERATAGPTAGQVQIAAGALALVVAAGLAIGVPGRRPAGTPAADPPPSRPPGQGFSRLSARTLDALRAGPPWITFVAGMVLTTDFRYLGALTVILASGTALGSQVGAAAAYTLVGLAFAEIPLLCHLVAPHRTRALMGRAHDWVAARRSAVLGVVVAALGVFLIATGLGHV</sequence>
<feature type="transmembrane region" description="Helical" evidence="1">
    <location>
        <begin position="152"/>
        <end position="169"/>
    </location>
</feature>
<evidence type="ECO:0000256" key="1">
    <source>
        <dbReference type="SAM" id="Phobius"/>
    </source>
</evidence>
<name>A0AA41XPA7_9MYCO</name>
<feature type="transmembrane region" description="Helical" evidence="1">
    <location>
        <begin position="175"/>
        <end position="196"/>
    </location>
</feature>
<reference evidence="3 4" key="1">
    <citation type="submission" date="2017-02" db="EMBL/GenBank/DDBJ databases">
        <title>The new phylogeny of genus Mycobacterium.</title>
        <authorList>
            <person name="Tortoli E."/>
            <person name="Trovato A."/>
            <person name="Cirillo D.M."/>
        </authorList>
    </citation>
    <scope>NUCLEOTIDE SEQUENCE [LARGE SCALE GENOMIC DNA]</scope>
    <source>
        <strain evidence="3 4">DSM 45230</strain>
    </source>
</reference>
<dbReference type="Proteomes" id="UP001141650">
    <property type="component" value="Unassembled WGS sequence"/>
</dbReference>
<feature type="transmembrane region" description="Helical" evidence="1">
    <location>
        <begin position="32"/>
        <end position="57"/>
    </location>
</feature>
<keyword evidence="4" id="KW-1185">Reference proteome</keyword>
<evidence type="ECO:0000313" key="2">
    <source>
        <dbReference type="EMBL" id="MCV7379996.1"/>
    </source>
</evidence>
<keyword evidence="1" id="KW-1133">Transmembrane helix</keyword>
<dbReference type="AlphaFoldDB" id="A0AA41XPA7"/>
<comment type="caution">
    <text evidence="2">The sequence shown here is derived from an EMBL/GenBank/DDBJ whole genome shotgun (WGS) entry which is preliminary data.</text>
</comment>
<evidence type="ECO:0000313" key="4">
    <source>
        <dbReference type="Proteomes" id="UP000192319"/>
    </source>
</evidence>
<dbReference type="EMBL" id="MVHD01000050">
    <property type="protein sequence ID" value="OQZ88654.1"/>
    <property type="molecule type" value="Genomic_DNA"/>
</dbReference>
<evidence type="ECO:0000313" key="3">
    <source>
        <dbReference type="EMBL" id="OQZ88654.1"/>
    </source>
</evidence>
<reference evidence="2" key="3">
    <citation type="journal article" date="2022" name="BMC Genomics">
        <title>Comparative genome analysis of mycobacteria focusing on tRNA and non-coding RNA.</title>
        <authorList>
            <person name="Behra P.R.K."/>
            <person name="Pettersson B.M.F."/>
            <person name="Ramesh M."/>
            <person name="Das S."/>
            <person name="Dasgupta S."/>
            <person name="Kirsebom L.A."/>
        </authorList>
    </citation>
    <scope>NUCLEOTIDE SEQUENCE</scope>
    <source>
        <strain evidence="2">CCUG 55640</strain>
    </source>
</reference>
<proteinExistence type="predicted"/>
<keyword evidence="1" id="KW-0472">Membrane</keyword>
<reference evidence="2" key="2">
    <citation type="submission" date="2020-07" db="EMBL/GenBank/DDBJ databases">
        <authorList>
            <person name="Pettersson B.M.F."/>
            <person name="Behra P.R.K."/>
            <person name="Ramesh M."/>
            <person name="Das S."/>
            <person name="Dasgupta S."/>
            <person name="Kirsebom L.A."/>
        </authorList>
    </citation>
    <scope>NUCLEOTIDE SEQUENCE</scope>
    <source>
        <strain evidence="2">CCUG 55640</strain>
    </source>
</reference>
<dbReference type="Proteomes" id="UP000192319">
    <property type="component" value="Unassembled WGS sequence"/>
</dbReference>
<feature type="transmembrane region" description="Helical" evidence="1">
    <location>
        <begin position="217"/>
        <end position="236"/>
    </location>
</feature>
<evidence type="ECO:0000313" key="5">
    <source>
        <dbReference type="Proteomes" id="UP001141650"/>
    </source>
</evidence>